<protein>
    <submittedName>
        <fullName evidence="3">Uncharacterized protein</fullName>
    </submittedName>
</protein>
<evidence type="ECO:0000256" key="1">
    <source>
        <dbReference type="SAM" id="Phobius"/>
    </source>
</evidence>
<feature type="signal peptide" evidence="2">
    <location>
        <begin position="1"/>
        <end position="18"/>
    </location>
</feature>
<evidence type="ECO:0000256" key="2">
    <source>
        <dbReference type="SAM" id="SignalP"/>
    </source>
</evidence>
<feature type="chain" id="PRO_5035147965" evidence="2">
    <location>
        <begin position="19"/>
        <end position="433"/>
    </location>
</feature>
<dbReference type="EMBL" id="JACMSC010000014">
    <property type="protein sequence ID" value="KAG6491116.1"/>
    <property type="molecule type" value="Genomic_DNA"/>
</dbReference>
<reference evidence="3 4" key="1">
    <citation type="submission" date="2020-08" db="EMBL/GenBank/DDBJ databases">
        <title>Plant Genome Project.</title>
        <authorList>
            <person name="Zhang R.-G."/>
        </authorList>
    </citation>
    <scope>NUCLEOTIDE SEQUENCE [LARGE SCALE GENOMIC DNA]</scope>
    <source>
        <tissue evidence="3">Rhizome</tissue>
    </source>
</reference>
<dbReference type="PANTHER" id="PTHR34809">
    <property type="entry name" value="MALTOSE EXCESS PROTEIN 1, CHLOROPLASTIC-RELATED"/>
    <property type="match status" value="1"/>
</dbReference>
<keyword evidence="1" id="KW-0812">Transmembrane</keyword>
<feature type="transmembrane region" description="Helical" evidence="1">
    <location>
        <begin position="102"/>
        <end position="122"/>
    </location>
</feature>
<accession>A0A8J5KNH2</accession>
<dbReference type="PANTHER" id="PTHR34809:SF1">
    <property type="entry name" value="MALTOSE EXCESS PROTEIN 1, CHLOROPLASTIC-RELATED"/>
    <property type="match status" value="1"/>
</dbReference>
<keyword evidence="1" id="KW-1133">Transmembrane helix</keyword>
<keyword evidence="4" id="KW-1185">Reference proteome</keyword>
<dbReference type="GO" id="GO:0009941">
    <property type="term" value="C:chloroplast envelope"/>
    <property type="evidence" value="ECO:0007669"/>
    <property type="project" value="TreeGrafter"/>
</dbReference>
<sequence length="433" mass="48531">MTGLGLIFLLLFHPKCRLYGSERHQAAGLRQWDTLTARFAGASNIPFLLIQIPQILLNYNNLISGNKAALLAVPWLVSRRFSVDLVLRPNTSGEVDDEMPMLTWQGMLTGLLGNMTLLSYFAKKKEVEAIVVQTLGVLSIYVVLGQLAMAQAMSLPYFAVISVLVVSGLVLNFVNYFGWLSVGLWLVWEDFITVAGISVLPQVMWSTFVPFLPKSILPGVISFVIALGAIILARMRKLPEKMVAFIRSISAWIATLLFMWMPIAQMWTTYLNPDNIKGLSAFTILLGMIGNGLMIPRALFIRDLIWFTGASWASFLHGWGNLACMYYFKSISWTFFLGATLSLYIWTGSHFIFGINSFGLLQFVVSIAIRNSTMERWKSTSIQFAAEVIARTVFCDLTGTAWELTQMLGGDFNVTLSLEEMHSYKTIRYAFHA</sequence>
<feature type="transmembrane region" description="Helical" evidence="1">
    <location>
        <begin position="155"/>
        <end position="177"/>
    </location>
</feature>
<organism evidence="3 4">
    <name type="scientific">Zingiber officinale</name>
    <name type="common">Ginger</name>
    <name type="synonym">Amomum zingiber</name>
    <dbReference type="NCBI Taxonomy" id="94328"/>
    <lineage>
        <taxon>Eukaryota</taxon>
        <taxon>Viridiplantae</taxon>
        <taxon>Streptophyta</taxon>
        <taxon>Embryophyta</taxon>
        <taxon>Tracheophyta</taxon>
        <taxon>Spermatophyta</taxon>
        <taxon>Magnoliopsida</taxon>
        <taxon>Liliopsida</taxon>
        <taxon>Zingiberales</taxon>
        <taxon>Zingiberaceae</taxon>
        <taxon>Zingiber</taxon>
    </lineage>
</organism>
<feature type="transmembrane region" description="Helical" evidence="1">
    <location>
        <begin position="276"/>
        <end position="295"/>
    </location>
</feature>
<gene>
    <name evidence="3" type="ORF">ZIOFF_052448</name>
</gene>
<feature type="transmembrane region" description="Helical" evidence="1">
    <location>
        <begin position="129"/>
        <end position="149"/>
    </location>
</feature>
<dbReference type="Proteomes" id="UP000734854">
    <property type="component" value="Unassembled WGS sequence"/>
</dbReference>
<evidence type="ECO:0000313" key="3">
    <source>
        <dbReference type="EMBL" id="KAG6491116.1"/>
    </source>
</evidence>
<keyword evidence="1" id="KW-0472">Membrane</keyword>
<dbReference type="AlphaFoldDB" id="A0A8J5KNH2"/>
<keyword evidence="2" id="KW-0732">Signal</keyword>
<feature type="transmembrane region" description="Helical" evidence="1">
    <location>
        <begin position="184"/>
        <end position="204"/>
    </location>
</feature>
<feature type="transmembrane region" description="Helical" evidence="1">
    <location>
        <begin position="245"/>
        <end position="264"/>
    </location>
</feature>
<feature type="transmembrane region" description="Helical" evidence="1">
    <location>
        <begin position="304"/>
        <end position="328"/>
    </location>
</feature>
<proteinExistence type="predicted"/>
<dbReference type="InterPro" id="IPR034628">
    <property type="entry name" value="MEX1/MEX1-like"/>
</dbReference>
<dbReference type="GO" id="GO:0005363">
    <property type="term" value="F:maltose transmembrane transporter activity"/>
    <property type="evidence" value="ECO:0007669"/>
    <property type="project" value="TreeGrafter"/>
</dbReference>
<comment type="caution">
    <text evidence="3">The sequence shown here is derived from an EMBL/GenBank/DDBJ whole genome shotgun (WGS) entry which is preliminary data.</text>
</comment>
<evidence type="ECO:0000313" key="4">
    <source>
        <dbReference type="Proteomes" id="UP000734854"/>
    </source>
</evidence>
<feature type="transmembrane region" description="Helical" evidence="1">
    <location>
        <begin position="348"/>
        <end position="369"/>
    </location>
</feature>
<name>A0A8J5KNH2_ZINOF</name>
<feature type="transmembrane region" description="Helical" evidence="1">
    <location>
        <begin position="216"/>
        <end position="233"/>
    </location>
</feature>